<sequence>MAARFLFLCVALTFAGAWANNYRQKYKSMAETVSPAFPQPPDSSPLHLDIRLTQIDIVDVDKEKSLVTLIVRKREYWIIDEMAFDRAALNMSSVTLTSTDIWTPDTTFFNAAGPEHVINREVVLFHKGVFLSVRRIQVPILCDVSEVNTYTGATCHLQAGSFGLGNELIRLMEPRDNWSFLLRSALAGDSDYEVLSGHVVRSQEEYASGDPEQFYYDALTFTFTFRSKYGH</sequence>
<evidence type="ECO:0000313" key="3">
    <source>
        <dbReference type="Proteomes" id="UP000694888"/>
    </source>
</evidence>
<evidence type="ECO:0000256" key="1">
    <source>
        <dbReference type="SAM" id="SignalP"/>
    </source>
</evidence>
<dbReference type="Gene3D" id="2.70.170.10">
    <property type="entry name" value="Neurotransmitter-gated ion-channel ligand-binding domain"/>
    <property type="match status" value="1"/>
</dbReference>
<dbReference type="Pfam" id="PF02931">
    <property type="entry name" value="Neur_chan_LBD"/>
    <property type="match status" value="1"/>
</dbReference>
<name>A0ABM1AA30_APLCA</name>
<accession>A0ABM1AA30</accession>
<evidence type="ECO:0000259" key="2">
    <source>
        <dbReference type="Pfam" id="PF02931"/>
    </source>
</evidence>
<gene>
    <name evidence="4" type="primary">LOC101845273</name>
</gene>
<dbReference type="GeneID" id="101845273"/>
<dbReference type="InterPro" id="IPR006202">
    <property type="entry name" value="Neur_chan_lig-bd"/>
</dbReference>
<dbReference type="InterPro" id="IPR006201">
    <property type="entry name" value="Neur_channel"/>
</dbReference>
<protein>
    <submittedName>
        <fullName evidence="4">Acetylcholine-binding protein</fullName>
    </submittedName>
</protein>
<dbReference type="PANTHER" id="PTHR18945">
    <property type="entry name" value="NEUROTRANSMITTER GATED ION CHANNEL"/>
    <property type="match status" value="1"/>
</dbReference>
<feature type="chain" id="PRO_5047239627" evidence="1">
    <location>
        <begin position="20"/>
        <end position="231"/>
    </location>
</feature>
<keyword evidence="1" id="KW-0732">Signal</keyword>
<organism evidence="3 4">
    <name type="scientific">Aplysia californica</name>
    <name type="common">California sea hare</name>
    <dbReference type="NCBI Taxonomy" id="6500"/>
    <lineage>
        <taxon>Eukaryota</taxon>
        <taxon>Metazoa</taxon>
        <taxon>Spiralia</taxon>
        <taxon>Lophotrochozoa</taxon>
        <taxon>Mollusca</taxon>
        <taxon>Gastropoda</taxon>
        <taxon>Heterobranchia</taxon>
        <taxon>Euthyneura</taxon>
        <taxon>Tectipleura</taxon>
        <taxon>Aplysiida</taxon>
        <taxon>Aplysioidea</taxon>
        <taxon>Aplysiidae</taxon>
        <taxon>Aplysia</taxon>
    </lineage>
</organism>
<keyword evidence="3" id="KW-1185">Reference proteome</keyword>
<reference evidence="4" key="1">
    <citation type="submission" date="2025-08" db="UniProtKB">
        <authorList>
            <consortium name="RefSeq"/>
        </authorList>
    </citation>
    <scope>IDENTIFICATION</scope>
</reference>
<feature type="domain" description="Neurotransmitter-gated ion-channel ligand-binding" evidence="2">
    <location>
        <begin position="41"/>
        <end position="226"/>
    </location>
</feature>
<dbReference type="Proteomes" id="UP000694888">
    <property type="component" value="Unplaced"/>
</dbReference>
<dbReference type="InterPro" id="IPR036734">
    <property type="entry name" value="Neur_chan_lig-bd_sf"/>
</dbReference>
<evidence type="ECO:0000313" key="4">
    <source>
        <dbReference type="RefSeq" id="XP_012943725.1"/>
    </source>
</evidence>
<feature type="signal peptide" evidence="1">
    <location>
        <begin position="1"/>
        <end position="19"/>
    </location>
</feature>
<dbReference type="SUPFAM" id="SSF63712">
    <property type="entry name" value="Nicotinic receptor ligand binding domain-like"/>
    <property type="match status" value="1"/>
</dbReference>
<proteinExistence type="predicted"/>
<dbReference type="RefSeq" id="XP_012943725.1">
    <property type="nucleotide sequence ID" value="XM_013088271.2"/>
</dbReference>